<proteinExistence type="predicted"/>
<comment type="caution">
    <text evidence="1">The sequence shown here is derived from an EMBL/GenBank/DDBJ whole genome shotgun (WGS) entry which is preliminary data.</text>
</comment>
<dbReference type="Proteomes" id="UP000616151">
    <property type="component" value="Unassembled WGS sequence"/>
</dbReference>
<protein>
    <submittedName>
        <fullName evidence="1">Caspase family protein</fullName>
    </submittedName>
</protein>
<sequence length="232" mass="25236">MALIIGNSSYAAVPALKNPPTDARAIADTLTSLGFEKVTLKLDLDRQATWAALAEFAEDAARADWAVVYYAGHGIELDAQNYIIPVDAKLDSDRRVLFETIPLDHVVEATAGARKFRLVILDACRNNPFLASMTRVASTRSIGRGLSRVEPQGGVLVAYAAKAGEIALDGDSGNSPFVVALIEQLRRPGVEIGFLFRKVRDSVLRQTNGTQEPYTYGSLPGDEELYFRPPLN</sequence>
<organism evidence="1 2">
    <name type="scientific">Taklimakanibacter albus</name>
    <dbReference type="NCBI Taxonomy" id="2800327"/>
    <lineage>
        <taxon>Bacteria</taxon>
        <taxon>Pseudomonadati</taxon>
        <taxon>Pseudomonadota</taxon>
        <taxon>Alphaproteobacteria</taxon>
        <taxon>Hyphomicrobiales</taxon>
        <taxon>Aestuariivirgaceae</taxon>
        <taxon>Taklimakanibacter</taxon>
    </lineage>
</organism>
<gene>
    <name evidence="1" type="ORF">JHL16_01210</name>
</gene>
<dbReference type="EMBL" id="JAENHL010000003">
    <property type="protein sequence ID" value="MBK1864958.1"/>
    <property type="molecule type" value="Genomic_DNA"/>
</dbReference>
<evidence type="ECO:0000313" key="1">
    <source>
        <dbReference type="EMBL" id="MBK1864958.1"/>
    </source>
</evidence>
<accession>A0ACC5QX54</accession>
<keyword evidence="2" id="KW-1185">Reference proteome</keyword>
<evidence type="ECO:0000313" key="2">
    <source>
        <dbReference type="Proteomes" id="UP000616151"/>
    </source>
</evidence>
<reference evidence="1" key="1">
    <citation type="submission" date="2021-01" db="EMBL/GenBank/DDBJ databases">
        <authorList>
            <person name="Sun Q."/>
        </authorList>
    </citation>
    <scope>NUCLEOTIDE SEQUENCE</scope>
    <source>
        <strain evidence="1">YIM B02566</strain>
    </source>
</reference>
<name>A0ACC5QX54_9HYPH</name>